<name>A0A8S9R3N1_BRACR</name>
<evidence type="ECO:0000313" key="8">
    <source>
        <dbReference type="Proteomes" id="UP000712600"/>
    </source>
</evidence>
<evidence type="ECO:0000259" key="6">
    <source>
        <dbReference type="PROSITE" id="PS50089"/>
    </source>
</evidence>
<dbReference type="InterPro" id="IPR001965">
    <property type="entry name" value="Znf_PHD"/>
</dbReference>
<evidence type="ECO:0000256" key="4">
    <source>
        <dbReference type="PROSITE-ProRule" id="PRU00175"/>
    </source>
</evidence>
<evidence type="ECO:0000256" key="3">
    <source>
        <dbReference type="ARBA" id="ARBA00022833"/>
    </source>
</evidence>
<dbReference type="GO" id="GO:0008270">
    <property type="term" value="F:zinc ion binding"/>
    <property type="evidence" value="ECO:0007669"/>
    <property type="project" value="UniProtKB-KW"/>
</dbReference>
<sequence>MAGANDDDDHRNNQSTDSAALVPEKRGNNEDSSSSSSLVEISCSICLESVVDDGSRSMAKLQCGHQFHLDCIGSAFNTKGTMQCPNCRNVEKGQWLFANGSSTRLAPEFVMDNWIPDEDLYALSYPEMQYRVHWCPFGELSQAGSFEELESSATTCGDMAGANDDDYDRNNRRIASQSTDVPGKRGNEDSASSLVEVPCSICLELVVDDGTRSMAKLQCGHQFHLDCIGSAFNMKGTMQCPNCRNVEKGQWLFANGSTRLFPEFVMEDWIPEEDLYALSYPEMQYRVHWCPFGELSQAGSFEELESSATTYHNGHHAVAMNHSYPAYIAPGPASTPRTSDTSNNADDHPWNSHSSDHFHQLSVPPQYHHHHHSTSFSLPGAHVIDGEIDSSAARGISHPHPFLFGYRSNPRTSPAIQGSSSAQMREHLHTQQQQHHVYNNQRQHHVNGPNLASPLVSLTRRGLQPLPMPDQNVGFFLYPPPQPLSTSGGHREPESDQFHPWERDWFPHFPIPSIHRTISSFWHRHF</sequence>
<dbReference type="SMART" id="SM00249">
    <property type="entry name" value="PHD"/>
    <property type="match status" value="2"/>
</dbReference>
<reference evidence="7" key="1">
    <citation type="submission" date="2019-12" db="EMBL/GenBank/DDBJ databases">
        <title>Genome sequencing and annotation of Brassica cretica.</title>
        <authorList>
            <person name="Studholme D.J."/>
            <person name="Sarris P."/>
        </authorList>
    </citation>
    <scope>NUCLEOTIDE SEQUENCE</scope>
    <source>
        <strain evidence="7">PFS-109/04</strain>
        <tissue evidence="7">Leaf</tissue>
    </source>
</reference>
<dbReference type="SMART" id="SM00184">
    <property type="entry name" value="RING"/>
    <property type="match status" value="2"/>
</dbReference>
<feature type="compositionally biased region" description="Polar residues" evidence="5">
    <location>
        <begin position="335"/>
        <end position="344"/>
    </location>
</feature>
<proteinExistence type="predicted"/>
<organism evidence="7 8">
    <name type="scientific">Brassica cretica</name>
    <name type="common">Mustard</name>
    <dbReference type="NCBI Taxonomy" id="69181"/>
    <lineage>
        <taxon>Eukaryota</taxon>
        <taxon>Viridiplantae</taxon>
        <taxon>Streptophyta</taxon>
        <taxon>Embryophyta</taxon>
        <taxon>Tracheophyta</taxon>
        <taxon>Spermatophyta</taxon>
        <taxon>Magnoliopsida</taxon>
        <taxon>eudicotyledons</taxon>
        <taxon>Gunneridae</taxon>
        <taxon>Pentapetalae</taxon>
        <taxon>rosids</taxon>
        <taxon>malvids</taxon>
        <taxon>Brassicales</taxon>
        <taxon>Brassicaceae</taxon>
        <taxon>Brassiceae</taxon>
        <taxon>Brassica</taxon>
    </lineage>
</organism>
<dbReference type="Pfam" id="PF13639">
    <property type="entry name" value="zf-RING_2"/>
    <property type="match status" value="2"/>
</dbReference>
<comment type="caution">
    <text evidence="7">The sequence shown here is derived from an EMBL/GenBank/DDBJ whole genome shotgun (WGS) entry which is preliminary data.</text>
</comment>
<dbReference type="PANTHER" id="PTHR46798">
    <property type="entry name" value="OS09G0511500 PROTEIN"/>
    <property type="match status" value="1"/>
</dbReference>
<accession>A0A8S9R3N1</accession>
<protein>
    <recommendedName>
        <fullName evidence="6">RING-type domain-containing protein</fullName>
    </recommendedName>
</protein>
<feature type="region of interest" description="Disordered" evidence="5">
    <location>
        <begin position="1"/>
        <end position="35"/>
    </location>
</feature>
<dbReference type="EMBL" id="QGKX02000996">
    <property type="protein sequence ID" value="KAF3556415.1"/>
    <property type="molecule type" value="Genomic_DNA"/>
</dbReference>
<feature type="domain" description="RING-type" evidence="6">
    <location>
        <begin position="199"/>
        <end position="244"/>
    </location>
</feature>
<feature type="domain" description="RING-type" evidence="6">
    <location>
        <begin position="43"/>
        <end position="88"/>
    </location>
</feature>
<evidence type="ECO:0000256" key="5">
    <source>
        <dbReference type="SAM" id="MobiDB-lite"/>
    </source>
</evidence>
<dbReference type="AlphaFoldDB" id="A0A8S9R3N1"/>
<evidence type="ECO:0000313" key="7">
    <source>
        <dbReference type="EMBL" id="KAF3556415.1"/>
    </source>
</evidence>
<dbReference type="InterPro" id="IPR001841">
    <property type="entry name" value="Znf_RING"/>
</dbReference>
<dbReference type="Proteomes" id="UP000712600">
    <property type="component" value="Unassembled WGS sequence"/>
</dbReference>
<keyword evidence="3" id="KW-0862">Zinc</keyword>
<keyword evidence="2 4" id="KW-0863">Zinc-finger</keyword>
<dbReference type="SUPFAM" id="SSF57850">
    <property type="entry name" value="RING/U-box"/>
    <property type="match status" value="2"/>
</dbReference>
<dbReference type="PROSITE" id="PS50089">
    <property type="entry name" value="ZF_RING_2"/>
    <property type="match status" value="2"/>
</dbReference>
<dbReference type="InterPro" id="IPR013083">
    <property type="entry name" value="Znf_RING/FYVE/PHD"/>
</dbReference>
<dbReference type="GO" id="GO:0004842">
    <property type="term" value="F:ubiquitin-protein transferase activity"/>
    <property type="evidence" value="ECO:0007669"/>
    <property type="project" value="InterPro"/>
</dbReference>
<feature type="region of interest" description="Disordered" evidence="5">
    <location>
        <begin position="160"/>
        <end position="190"/>
    </location>
</feature>
<evidence type="ECO:0000256" key="2">
    <source>
        <dbReference type="ARBA" id="ARBA00022771"/>
    </source>
</evidence>
<dbReference type="Gene3D" id="3.30.40.10">
    <property type="entry name" value="Zinc/RING finger domain, C3HC4 (zinc finger)"/>
    <property type="match status" value="2"/>
</dbReference>
<dbReference type="PANTHER" id="PTHR46798:SF5">
    <property type="entry name" value="E3 UBIQUITIN-PROTEIN LIGASE RFI2"/>
    <property type="match status" value="1"/>
</dbReference>
<feature type="region of interest" description="Disordered" evidence="5">
    <location>
        <begin position="329"/>
        <end position="375"/>
    </location>
</feature>
<keyword evidence="1" id="KW-0479">Metal-binding</keyword>
<gene>
    <name evidence="7" type="ORF">F2Q69_00010235</name>
</gene>
<dbReference type="InterPro" id="IPR044274">
    <property type="entry name" value="RFI2"/>
</dbReference>
<feature type="compositionally biased region" description="Basic and acidic residues" evidence="5">
    <location>
        <begin position="345"/>
        <end position="359"/>
    </location>
</feature>
<evidence type="ECO:0000256" key="1">
    <source>
        <dbReference type="ARBA" id="ARBA00022723"/>
    </source>
</evidence>